<evidence type="ECO:0000313" key="1">
    <source>
        <dbReference type="EMBL" id="CCF85175.1"/>
    </source>
</evidence>
<keyword evidence="2" id="KW-1185">Reference proteome</keyword>
<dbReference type="AlphaFoldDB" id="I4EKG3"/>
<reference evidence="1 2" key="1">
    <citation type="journal article" date="2012" name="ISME J.">
        <title>Nitrification expanded: discovery, physiology and genomics of a nitrite-oxidizing bacterium from the phylum Chloroflexi.</title>
        <authorList>
            <person name="Sorokin D.Y."/>
            <person name="Lucker S."/>
            <person name="Vejmelkova D."/>
            <person name="Kostrikina N.A."/>
            <person name="Kleerebezem R."/>
            <person name="Rijpstra W.I."/>
            <person name="Damste J.S."/>
            <person name="Le Paslier D."/>
            <person name="Muyzer G."/>
            <person name="Wagner M."/>
            <person name="van Loosdrecht M.C."/>
            <person name="Daims H."/>
        </authorList>
    </citation>
    <scope>NUCLEOTIDE SEQUENCE [LARGE SCALE GENOMIC DNA]</scope>
    <source>
        <strain evidence="2">none</strain>
    </source>
</reference>
<dbReference type="RefSeq" id="WP_008479895.1">
    <property type="nucleotide sequence ID" value="NZ_CAGS01000401.1"/>
</dbReference>
<proteinExistence type="predicted"/>
<gene>
    <name evidence="1" type="ORF">NITHO_460011</name>
</gene>
<accession>I4EKG3</accession>
<sequence>MMTAITRMRRGRAITAVVLGLVGAMVGFLAVQADTWQPGTREIQDYAAHVHEKAPTVIAQKGRAGALVTFRHPLTAERFNSLMAQPGISVESFRIRVIKPNGERAIIGGAPEPDGTILDPAHVFRVAAQAKDNAGGNLAILGVFDARVTIDQSSYEALRAVPDVFLVDPVQDNSDNQFLLYHAMEDAGLAG</sequence>
<dbReference type="OrthoDB" id="9895735at2"/>
<dbReference type="EMBL" id="CAGS01000401">
    <property type="protein sequence ID" value="CCF85175.1"/>
    <property type="molecule type" value="Genomic_DNA"/>
</dbReference>
<name>I4EKG3_9BACT</name>
<organism evidence="1 2">
    <name type="scientific">Nitrolancea hollandica Lb</name>
    <dbReference type="NCBI Taxonomy" id="1129897"/>
    <lineage>
        <taxon>Bacteria</taxon>
        <taxon>Pseudomonadati</taxon>
        <taxon>Thermomicrobiota</taxon>
        <taxon>Thermomicrobia</taxon>
        <taxon>Sphaerobacterales</taxon>
        <taxon>Sphaerobacterineae</taxon>
        <taxon>Sphaerobacteraceae</taxon>
        <taxon>Nitrolancea</taxon>
    </lineage>
</organism>
<dbReference type="Proteomes" id="UP000004221">
    <property type="component" value="Unassembled WGS sequence"/>
</dbReference>
<protein>
    <submittedName>
        <fullName evidence="1">Uncharacterized protein</fullName>
    </submittedName>
</protein>
<evidence type="ECO:0000313" key="2">
    <source>
        <dbReference type="Proteomes" id="UP000004221"/>
    </source>
</evidence>
<comment type="caution">
    <text evidence="1">The sequence shown here is derived from an EMBL/GenBank/DDBJ whole genome shotgun (WGS) entry which is preliminary data.</text>
</comment>